<dbReference type="Proteomes" id="UP001589747">
    <property type="component" value="Unassembled WGS sequence"/>
</dbReference>
<accession>A0ABV5KXX5</accession>
<evidence type="ECO:0008006" key="3">
    <source>
        <dbReference type="Google" id="ProtNLM"/>
    </source>
</evidence>
<gene>
    <name evidence="1" type="ORF">ACFFSY_29350</name>
</gene>
<evidence type="ECO:0000313" key="2">
    <source>
        <dbReference type="Proteomes" id="UP001589747"/>
    </source>
</evidence>
<keyword evidence="2" id="KW-1185">Reference proteome</keyword>
<sequence>MTTSLKLWQGYFKILIKDELREKKIKFLIEQSIKLILTKNKSSVSQKQMSTNKSRSSIEWKQIRNILIKRDYFKQLISTITGGNQTNKIVPRILLIN</sequence>
<evidence type="ECO:0000313" key="1">
    <source>
        <dbReference type="EMBL" id="MFB9330069.1"/>
    </source>
</evidence>
<reference evidence="1 2" key="1">
    <citation type="submission" date="2024-09" db="EMBL/GenBank/DDBJ databases">
        <authorList>
            <person name="Sun Q."/>
            <person name="Mori K."/>
        </authorList>
    </citation>
    <scope>NUCLEOTIDE SEQUENCE [LARGE SCALE GENOMIC DNA]</scope>
    <source>
        <strain evidence="1 2">TISTR 2452</strain>
    </source>
</reference>
<proteinExistence type="predicted"/>
<comment type="caution">
    <text evidence="1">The sequence shown here is derived from an EMBL/GenBank/DDBJ whole genome shotgun (WGS) entry which is preliminary data.</text>
</comment>
<organism evidence="1 2">
    <name type="scientific">Paenibacillus aurantiacus</name>
    <dbReference type="NCBI Taxonomy" id="1936118"/>
    <lineage>
        <taxon>Bacteria</taxon>
        <taxon>Bacillati</taxon>
        <taxon>Bacillota</taxon>
        <taxon>Bacilli</taxon>
        <taxon>Bacillales</taxon>
        <taxon>Paenibacillaceae</taxon>
        <taxon>Paenibacillus</taxon>
    </lineage>
</organism>
<name>A0ABV5KXX5_9BACL</name>
<dbReference type="EMBL" id="JBHMDO010000047">
    <property type="protein sequence ID" value="MFB9330069.1"/>
    <property type="molecule type" value="Genomic_DNA"/>
</dbReference>
<dbReference type="RefSeq" id="WP_377500912.1">
    <property type="nucleotide sequence ID" value="NZ_JBHMDO010000047.1"/>
</dbReference>
<protein>
    <recommendedName>
        <fullName evidence="3">Reverse transcriptase N-terminal domain-containing protein</fullName>
    </recommendedName>
</protein>